<dbReference type="Proteomes" id="UP001203136">
    <property type="component" value="Unassembled WGS sequence"/>
</dbReference>
<protein>
    <recommendedName>
        <fullName evidence="4">Antitoxin</fullName>
    </recommendedName>
</protein>
<organism evidence="2 3">
    <name type="scientific">Clostridium symbiosum</name>
    <name type="common">Bacteroides symbiosus</name>
    <dbReference type="NCBI Taxonomy" id="1512"/>
    <lineage>
        <taxon>Bacteria</taxon>
        <taxon>Bacillati</taxon>
        <taxon>Bacillota</taxon>
        <taxon>Clostridia</taxon>
        <taxon>Lachnospirales</taxon>
        <taxon>Lachnospiraceae</taxon>
        <taxon>Otoolea</taxon>
    </lineage>
</organism>
<comment type="caution">
    <text evidence="2">The sequence shown here is derived from an EMBL/GenBank/DDBJ whole genome shotgun (WGS) entry which is preliminary data.</text>
</comment>
<evidence type="ECO:0000313" key="3">
    <source>
        <dbReference type="Proteomes" id="UP001203136"/>
    </source>
</evidence>
<name>A0AAW5FAX7_CLOSY</name>
<dbReference type="EMBL" id="JAINVB010000002">
    <property type="protein sequence ID" value="MCK0089141.1"/>
    <property type="molecule type" value="Genomic_DNA"/>
</dbReference>
<accession>A0AAW5FAX7</accession>
<proteinExistence type="predicted"/>
<reference evidence="2" key="1">
    <citation type="journal article" date="2022" name="Cell Host Microbe">
        <title>Colonization of the live biotherapeutic product VE303 and modulation of the microbiota and metabolites in healthy volunteers.</title>
        <authorList>
            <person name="Dsouza M."/>
            <person name="Menon R."/>
            <person name="Crossette E."/>
            <person name="Bhattarai S.K."/>
            <person name="Schneider J."/>
            <person name="Kim Y.G."/>
            <person name="Reddy S."/>
            <person name="Caballero S."/>
            <person name="Felix C."/>
            <person name="Cornacchione L."/>
            <person name="Hendrickson J."/>
            <person name="Watson A.R."/>
            <person name="Minot S.S."/>
            <person name="Greenfield N."/>
            <person name="Schopf L."/>
            <person name="Szabady R."/>
            <person name="Patarroyo J."/>
            <person name="Smith W."/>
            <person name="Harrison P."/>
            <person name="Kuijper E.J."/>
            <person name="Kelly C.P."/>
            <person name="Olle B."/>
            <person name="Bobilev D."/>
            <person name="Silber J.L."/>
            <person name="Bucci V."/>
            <person name="Roberts B."/>
            <person name="Faith J."/>
            <person name="Norman J.M."/>
        </authorList>
    </citation>
    <scope>NUCLEOTIDE SEQUENCE</scope>
    <source>
        <strain evidence="2">VE303-04</strain>
    </source>
</reference>
<evidence type="ECO:0000313" key="1">
    <source>
        <dbReference type="EMBL" id="MCK0085251.1"/>
    </source>
</evidence>
<dbReference type="RefSeq" id="WP_024739727.1">
    <property type="nucleotide sequence ID" value="NZ_JADMRR010000148.1"/>
</dbReference>
<evidence type="ECO:0008006" key="4">
    <source>
        <dbReference type="Google" id="ProtNLM"/>
    </source>
</evidence>
<dbReference type="EMBL" id="JAINVB010000001">
    <property type="protein sequence ID" value="MCK0085251.1"/>
    <property type="molecule type" value="Genomic_DNA"/>
</dbReference>
<gene>
    <name evidence="1" type="ORF">K5I21_05075</name>
    <name evidence="2" type="ORF">K5I21_25375</name>
</gene>
<dbReference type="AlphaFoldDB" id="A0AAW5FAX7"/>
<evidence type="ECO:0000313" key="2">
    <source>
        <dbReference type="EMBL" id="MCK0089141.1"/>
    </source>
</evidence>
<sequence length="62" mass="7200">MAYDEKQKEYSISYAKKNLKRIPLDVKKEYYDDVIAPAAKKCNQSVRAFILSAIEEKIDKNS</sequence>